<evidence type="ECO:0000313" key="6">
    <source>
        <dbReference type="Proteomes" id="UP000219453"/>
    </source>
</evidence>
<dbReference type="Gene3D" id="3.20.20.80">
    <property type="entry name" value="Glycosidases"/>
    <property type="match status" value="1"/>
</dbReference>
<dbReference type="RefSeq" id="WP_097009475.1">
    <property type="nucleotide sequence ID" value="NZ_OBEJ01000003.1"/>
</dbReference>
<gene>
    <name evidence="5" type="ORF">SAMN06269185_2578</name>
</gene>
<dbReference type="InterPro" id="IPR006311">
    <property type="entry name" value="TAT_signal"/>
</dbReference>
<dbReference type="Proteomes" id="UP000219453">
    <property type="component" value="Unassembled WGS sequence"/>
</dbReference>
<feature type="region of interest" description="Disordered" evidence="3">
    <location>
        <begin position="1247"/>
        <end position="1316"/>
    </location>
</feature>
<feature type="compositionally biased region" description="Polar residues" evidence="3">
    <location>
        <begin position="36"/>
        <end position="51"/>
    </location>
</feature>
<keyword evidence="1" id="KW-0378">Hydrolase</keyword>
<accession>A0A285P1X0</accession>
<dbReference type="SUPFAM" id="SSF49344">
    <property type="entry name" value="CBD9-like"/>
    <property type="match status" value="2"/>
</dbReference>
<keyword evidence="6" id="KW-1185">Reference proteome</keyword>
<dbReference type="Gene3D" id="2.60.40.1190">
    <property type="match status" value="2"/>
</dbReference>
<dbReference type="PANTHER" id="PTHR10357:SF210">
    <property type="entry name" value="MALTODEXTRIN GLUCOSIDASE"/>
    <property type="match status" value="1"/>
</dbReference>
<feature type="compositionally biased region" description="Low complexity" evidence="3">
    <location>
        <begin position="1256"/>
        <end position="1302"/>
    </location>
</feature>
<feature type="region of interest" description="Disordered" evidence="3">
    <location>
        <begin position="31"/>
        <end position="60"/>
    </location>
</feature>
<dbReference type="Pfam" id="PF09985">
    <property type="entry name" value="Glucodextran_C"/>
    <property type="match status" value="2"/>
</dbReference>
<dbReference type="InterPro" id="IPR006047">
    <property type="entry name" value="GH13_cat_dom"/>
</dbReference>
<dbReference type="PROSITE" id="PS51318">
    <property type="entry name" value="TAT"/>
    <property type="match status" value="1"/>
</dbReference>
<dbReference type="SMART" id="SM00642">
    <property type="entry name" value="Aamy"/>
    <property type="match status" value="1"/>
</dbReference>
<dbReference type="InterPro" id="IPR019248">
    <property type="entry name" value="Glucodextran_C"/>
</dbReference>
<dbReference type="SUPFAM" id="SSF51445">
    <property type="entry name" value="(Trans)glycosidases"/>
    <property type="match status" value="1"/>
</dbReference>
<feature type="domain" description="Glycosyl hydrolase family 13 catalytic" evidence="4">
    <location>
        <begin position="291"/>
        <end position="680"/>
    </location>
</feature>
<evidence type="ECO:0000256" key="2">
    <source>
        <dbReference type="ARBA" id="ARBA00023295"/>
    </source>
</evidence>
<keyword evidence="2 5" id="KW-0326">Glycosidase</keyword>
<dbReference type="EMBL" id="OBEJ01000003">
    <property type="protein sequence ID" value="SNZ15725.1"/>
    <property type="molecule type" value="Genomic_DNA"/>
</dbReference>
<dbReference type="OrthoDB" id="34423at2157"/>
<dbReference type="Pfam" id="PF00128">
    <property type="entry name" value="Alpha-amylase"/>
    <property type="match status" value="1"/>
</dbReference>
<evidence type="ECO:0000256" key="1">
    <source>
        <dbReference type="ARBA" id="ARBA00022801"/>
    </source>
</evidence>
<sequence length="1316" mass="141487">MSNNDNLTPEMDRRSVLGGIAGLGALSLSSGYGSAETQPALQQQTSASGANSHHPGHPRFVAVGEQLSNPIHVGNGFYDARDNLAPRVPDFQADPENYSADDFTWSIAEQPDGSNAELKFEQTHDSEKPRWSNGKENAAEFTADTAGTYVLELEAPDGTHQQTIHAFPAAPGDAGGPPRISLDASFDGGAGEFVIESNANLAPNSNASRDDLVVEFLADDRDALATEDITVEGTTARVPQSAIDGEAARVHAAPFDGEVHGITDSVVLDADGETHHPNRPPEWMKDGVMYEIFTRSFAGERGATDMQYLADNVDYLEELGIDAVWLTPVVPSESSRKEMAGGGPHGYDANDYMAIAPDLGTMEDYQAFVDACHERDIHVVFDLVINHGGRNHEFFTSTHTGTTGEAAPEGWEYPPLKSWKKDSKRFDWFDRMDAPITGPSGDVVDPQPANTGFWGLRVMPNWNFDNIALREHMLAVADFWSGQIGVDGFRCDIAWGVPHSMWKEVREVVRENNSEFMMLNETIPNDPQFSENEFDMHFDTADFMNTARGVGRDNAPAVELMNAVQKRKTEGFPEHSLVLNTTENHDEERLLNQIMEGGTRDNPKKAQRACWAAGVALPGVPFVYYGQERAISQYGEGRHMGEDDPRDGDVFPGGKKRAFMNWDEYDEDHLQFYKDLISAYHDLDVLKPDADMSAEWFTTAFKAEPNLLVFGRDASHLDDVSGPEKAVVVVNFEEEPAQVNLRPDVSTTDVISGEDLSIPSGAAASVTEVDTIAVYETPTLLPVGETVFETGDQTGDDIGPGQPDTEDGTTPYTYPTGDGYADGTFDIDTFRVHETDDHYQFIYGVDTEVTNPDDLEHGFSNQHLQVYVRDSSGDGGSTAARTGVNAEFSEPYHYRVVTDGENGARLEDADGNEVATGNVKINNAVYEIITEIPKRQLDVSPETMQLAPLMLGYDGSADGNVMPVESEAAANAFGGAENDSAPNIIDMVTSDNTTQPKALSYSEGELAQLSYVLVTTEFKEVASFSDPVGDGMASGQYTLPTADAYYENAWDIESFSVEASRSRVRFNYTMAEEIQNPWSFGPGFSHQMFQIYVAAPNAGGPSGTEGRGGTNLGFAQPYHYRVVVHGEGTMAVENAAGEAISTDVNTQTDGKTVSIDVPRGALSWSHEETGMAIQPVTVPYDGYGTKGVRGIAESNGQHAIGGGTGTNDPAAMDILTPEGTDQASVLSNYSADSTVSLPFVTVGNYSGGSGSGGNNDDGNSDDGSGSSSDSGGNSSSSDDGSSDGLPGFGVAAGAAGVAGAAEAARRMSDTEDDDEE</sequence>
<dbReference type="GO" id="GO:0005975">
    <property type="term" value="P:carbohydrate metabolic process"/>
    <property type="evidence" value="ECO:0007669"/>
    <property type="project" value="InterPro"/>
</dbReference>
<proteinExistence type="predicted"/>
<evidence type="ECO:0000313" key="5">
    <source>
        <dbReference type="EMBL" id="SNZ15725.1"/>
    </source>
</evidence>
<dbReference type="InterPro" id="IPR017853">
    <property type="entry name" value="GH"/>
</dbReference>
<evidence type="ECO:0000256" key="3">
    <source>
        <dbReference type="SAM" id="MobiDB-lite"/>
    </source>
</evidence>
<dbReference type="PANTHER" id="PTHR10357">
    <property type="entry name" value="ALPHA-AMYLASE FAMILY MEMBER"/>
    <property type="match status" value="1"/>
</dbReference>
<name>A0A285P1X0_NATPI</name>
<dbReference type="GO" id="GO:0016798">
    <property type="term" value="F:hydrolase activity, acting on glycosyl bonds"/>
    <property type="evidence" value="ECO:0007669"/>
    <property type="project" value="UniProtKB-KW"/>
</dbReference>
<evidence type="ECO:0000259" key="4">
    <source>
        <dbReference type="SMART" id="SM00642"/>
    </source>
</evidence>
<protein>
    <submittedName>
        <fullName evidence="5">Glycosidase</fullName>
    </submittedName>
</protein>
<reference evidence="5 6" key="1">
    <citation type="submission" date="2017-09" db="EMBL/GenBank/DDBJ databases">
        <authorList>
            <person name="Ehlers B."/>
            <person name="Leendertz F.H."/>
        </authorList>
    </citation>
    <scope>NUCLEOTIDE SEQUENCE [LARGE SCALE GENOMIC DNA]</scope>
    <source>
        <strain evidence="5 6">DSM 27208</strain>
    </source>
</reference>
<organism evidence="5 6">
    <name type="scientific">Natronoarchaeum philippinense</name>
    <dbReference type="NCBI Taxonomy" id="558529"/>
    <lineage>
        <taxon>Archaea</taxon>
        <taxon>Methanobacteriati</taxon>
        <taxon>Methanobacteriota</taxon>
        <taxon>Stenosarchaea group</taxon>
        <taxon>Halobacteria</taxon>
        <taxon>Halobacteriales</taxon>
        <taxon>Natronoarchaeaceae</taxon>
    </lineage>
</organism>